<protein>
    <submittedName>
        <fullName evidence="2">Membrane protein</fullName>
    </submittedName>
</protein>
<dbReference type="eggNOG" id="ENOG5032R2R">
    <property type="taxonomic scope" value="Bacteria"/>
</dbReference>
<keyword evidence="1" id="KW-1133">Transmembrane helix</keyword>
<feature type="transmembrane region" description="Helical" evidence="1">
    <location>
        <begin position="55"/>
        <end position="76"/>
    </location>
</feature>
<keyword evidence="1" id="KW-0812">Transmembrane</keyword>
<organism evidence="2 3">
    <name type="scientific">Porphyromonas gingivicanis</name>
    <dbReference type="NCBI Taxonomy" id="266762"/>
    <lineage>
        <taxon>Bacteria</taxon>
        <taxon>Pseudomonadati</taxon>
        <taxon>Bacteroidota</taxon>
        <taxon>Bacteroidia</taxon>
        <taxon>Bacteroidales</taxon>
        <taxon>Porphyromonadaceae</taxon>
        <taxon>Porphyromonas</taxon>
    </lineage>
</organism>
<gene>
    <name evidence="2" type="ORF">HQ36_02150</name>
</gene>
<reference evidence="2 3" key="1">
    <citation type="submission" date="2014-08" db="EMBL/GenBank/DDBJ databases">
        <title>Porphyromonas gingivicanis strain:COT-022_OH1391 Genome sequencing.</title>
        <authorList>
            <person name="Wallis C."/>
            <person name="Deusch O."/>
            <person name="O'Flynn C."/>
            <person name="Davis I."/>
            <person name="Jospin G."/>
            <person name="Darling A.E."/>
            <person name="Coil D.A."/>
            <person name="Alexiev A."/>
            <person name="Horsfall A."/>
            <person name="Kirkwood N."/>
            <person name="Harris S."/>
            <person name="Eisen J.A."/>
        </authorList>
    </citation>
    <scope>NUCLEOTIDE SEQUENCE [LARGE SCALE GENOMIC DNA]</scope>
    <source>
        <strain evidence="3">COT-022 OH1391</strain>
    </source>
</reference>
<name>A0A0A2GDA7_9PORP</name>
<keyword evidence="3" id="KW-1185">Reference proteome</keyword>
<dbReference type="RefSeq" id="WP_036883122.1">
    <property type="nucleotide sequence ID" value="NZ_JQZW01000006.1"/>
</dbReference>
<feature type="transmembrane region" description="Helical" evidence="1">
    <location>
        <begin position="6"/>
        <end position="30"/>
    </location>
</feature>
<sequence length="155" mass="17915">MEKIFTTIWILLSIYMLVFIAILTDLWAGLRKARKNGIIRTSYGYKRTVSKMAQYYNLLFALTIIDAMQMSSVWYMETFYDYKFPLFPFITLLGAIGLGFIELKSVYEKAESKVRFDSAAHLVSQVISNKDNIEAISSAVSEYMHKEEEQKDGKC</sequence>
<proteinExistence type="predicted"/>
<dbReference type="Proteomes" id="UP000030134">
    <property type="component" value="Unassembled WGS sequence"/>
</dbReference>
<dbReference type="EMBL" id="JQZW01000006">
    <property type="protein sequence ID" value="KGN98434.1"/>
    <property type="molecule type" value="Genomic_DNA"/>
</dbReference>
<dbReference type="OrthoDB" id="1148930at2"/>
<dbReference type="STRING" id="266762.HQ36_02150"/>
<dbReference type="AlphaFoldDB" id="A0A0A2GDA7"/>
<evidence type="ECO:0000313" key="2">
    <source>
        <dbReference type="EMBL" id="KGN98434.1"/>
    </source>
</evidence>
<evidence type="ECO:0000313" key="3">
    <source>
        <dbReference type="Proteomes" id="UP000030134"/>
    </source>
</evidence>
<keyword evidence="1" id="KW-0472">Membrane</keyword>
<evidence type="ECO:0000256" key="1">
    <source>
        <dbReference type="SAM" id="Phobius"/>
    </source>
</evidence>
<comment type="caution">
    <text evidence="2">The sequence shown here is derived from an EMBL/GenBank/DDBJ whole genome shotgun (WGS) entry which is preliminary data.</text>
</comment>
<feature type="transmembrane region" description="Helical" evidence="1">
    <location>
        <begin position="82"/>
        <end position="103"/>
    </location>
</feature>
<accession>A0A0A2GDA7</accession>